<dbReference type="InterPro" id="IPR000620">
    <property type="entry name" value="EamA_dom"/>
</dbReference>
<feature type="transmembrane region" description="Helical" evidence="8">
    <location>
        <begin position="38"/>
        <end position="55"/>
    </location>
</feature>
<feature type="transmembrane region" description="Helical" evidence="8">
    <location>
        <begin position="270"/>
        <end position="288"/>
    </location>
</feature>
<dbReference type="Proteomes" id="UP000031982">
    <property type="component" value="Unassembled WGS sequence"/>
</dbReference>
<reference evidence="10 11" key="1">
    <citation type="submission" date="2015-01" db="EMBL/GenBank/DDBJ databases">
        <title>Genome Assembly of Bacillus badius MTCC 1458.</title>
        <authorList>
            <person name="Verma A."/>
            <person name="Khatri I."/>
            <person name="Mual P."/>
            <person name="Subramanian S."/>
            <person name="Krishnamurthi S."/>
        </authorList>
    </citation>
    <scope>NUCLEOTIDE SEQUENCE [LARGE SCALE GENOMIC DNA]</scope>
    <source>
        <strain evidence="10 11">MTCC 1458</strain>
    </source>
</reference>
<evidence type="ECO:0000256" key="1">
    <source>
        <dbReference type="ARBA" id="ARBA00004651"/>
    </source>
</evidence>
<feature type="transmembrane region" description="Helical" evidence="8">
    <location>
        <begin position="76"/>
        <end position="95"/>
    </location>
</feature>
<sequence>MNAQTKAGAFYIFFAYLLWGLFPIYWKLLGHVPAEEILANRVFWSFASMFLLLLITRKLGDLQATLKMMREKPKEAAALVTASFLVSGNWFLFIWAINNDRVIETSLGYYINPLMSVLLGVFVLKESLSKAQIFSVLFAAIGVAVLTVSYGQFPWISLGLAVSFALYGLMKKTVQVEAAVGLTLETFAVTPIAVVFLAYWWSKGELALVSGSFSTALLLILGGAITALPLLLFAEGAPKIPLSMIGILQYITPTMTLLLGVFVYDEPFSATQFISFSFIWTALAIFTFSQIKWSQKRHIAARNHKKGSA</sequence>
<dbReference type="NCBIfam" id="TIGR00688">
    <property type="entry name" value="rarD"/>
    <property type="match status" value="1"/>
</dbReference>
<keyword evidence="4" id="KW-1003">Cell membrane</keyword>
<comment type="caution">
    <text evidence="10">The sequence shown here is derived from an EMBL/GenBank/DDBJ whole genome shotgun (WGS) entry which is preliminary data.</text>
</comment>
<feature type="transmembrane region" description="Helical" evidence="8">
    <location>
        <begin position="7"/>
        <end position="26"/>
    </location>
</feature>
<evidence type="ECO:0000256" key="5">
    <source>
        <dbReference type="ARBA" id="ARBA00022692"/>
    </source>
</evidence>
<evidence type="ECO:0000256" key="2">
    <source>
        <dbReference type="ARBA" id="ARBA00007362"/>
    </source>
</evidence>
<dbReference type="PANTHER" id="PTHR22911:SF137">
    <property type="entry name" value="SOLUTE CARRIER FAMILY 35 MEMBER G2-RELATED"/>
    <property type="match status" value="1"/>
</dbReference>
<keyword evidence="3" id="KW-0813">Transport</keyword>
<comment type="subcellular location">
    <subcellularLocation>
        <location evidence="1">Cell membrane</location>
        <topology evidence="1">Multi-pass membrane protein</topology>
    </subcellularLocation>
</comment>
<feature type="transmembrane region" description="Helical" evidence="8">
    <location>
        <begin position="213"/>
        <end position="233"/>
    </location>
</feature>
<evidence type="ECO:0000256" key="3">
    <source>
        <dbReference type="ARBA" id="ARBA00022448"/>
    </source>
</evidence>
<dbReference type="InterPro" id="IPR037185">
    <property type="entry name" value="EmrE-like"/>
</dbReference>
<evidence type="ECO:0000256" key="7">
    <source>
        <dbReference type="ARBA" id="ARBA00023136"/>
    </source>
</evidence>
<feature type="transmembrane region" description="Helical" evidence="8">
    <location>
        <begin position="245"/>
        <end position="264"/>
    </location>
</feature>
<evidence type="ECO:0000259" key="9">
    <source>
        <dbReference type="Pfam" id="PF00892"/>
    </source>
</evidence>
<feature type="transmembrane region" description="Helical" evidence="8">
    <location>
        <begin position="153"/>
        <end position="170"/>
    </location>
</feature>
<evidence type="ECO:0000313" key="10">
    <source>
        <dbReference type="EMBL" id="KIL77785.1"/>
    </source>
</evidence>
<protein>
    <submittedName>
        <fullName evidence="10">Protein rarD</fullName>
    </submittedName>
</protein>
<feature type="transmembrane region" description="Helical" evidence="8">
    <location>
        <begin position="131"/>
        <end position="147"/>
    </location>
</feature>
<keyword evidence="11" id="KW-1185">Reference proteome</keyword>
<feature type="transmembrane region" description="Helical" evidence="8">
    <location>
        <begin position="182"/>
        <end position="201"/>
    </location>
</feature>
<dbReference type="SUPFAM" id="SSF103481">
    <property type="entry name" value="Multidrug resistance efflux transporter EmrE"/>
    <property type="match status" value="2"/>
</dbReference>
<evidence type="ECO:0000313" key="11">
    <source>
        <dbReference type="Proteomes" id="UP000031982"/>
    </source>
</evidence>
<dbReference type="InterPro" id="IPR004626">
    <property type="entry name" value="RarD"/>
</dbReference>
<dbReference type="Pfam" id="PF00892">
    <property type="entry name" value="EamA"/>
    <property type="match status" value="1"/>
</dbReference>
<accession>A0ABR5ASR9</accession>
<proteinExistence type="inferred from homology"/>
<dbReference type="PANTHER" id="PTHR22911">
    <property type="entry name" value="ACYL-MALONYL CONDENSING ENZYME-RELATED"/>
    <property type="match status" value="1"/>
</dbReference>
<evidence type="ECO:0000256" key="6">
    <source>
        <dbReference type="ARBA" id="ARBA00022989"/>
    </source>
</evidence>
<comment type="similarity">
    <text evidence="2">Belongs to the EamA transporter family.</text>
</comment>
<dbReference type="EMBL" id="JXLP01000012">
    <property type="protein sequence ID" value="KIL77785.1"/>
    <property type="molecule type" value="Genomic_DNA"/>
</dbReference>
<evidence type="ECO:0000256" key="8">
    <source>
        <dbReference type="SAM" id="Phobius"/>
    </source>
</evidence>
<feature type="domain" description="EamA" evidence="9">
    <location>
        <begin position="7"/>
        <end position="147"/>
    </location>
</feature>
<organism evidence="10 11">
    <name type="scientific">Bacillus badius</name>
    <dbReference type="NCBI Taxonomy" id="1455"/>
    <lineage>
        <taxon>Bacteria</taxon>
        <taxon>Bacillati</taxon>
        <taxon>Bacillota</taxon>
        <taxon>Bacilli</taxon>
        <taxon>Bacillales</taxon>
        <taxon>Bacillaceae</taxon>
        <taxon>Pseudobacillus</taxon>
    </lineage>
</organism>
<dbReference type="RefSeq" id="WP_052475142.1">
    <property type="nucleotide sequence ID" value="NZ_JARTHD010000009.1"/>
</dbReference>
<name>A0ABR5ASR9_BACBA</name>
<gene>
    <name evidence="10" type="ORF">SD77_1114</name>
</gene>
<keyword evidence="7 8" id="KW-0472">Membrane</keyword>
<keyword evidence="6 8" id="KW-1133">Transmembrane helix</keyword>
<evidence type="ECO:0000256" key="4">
    <source>
        <dbReference type="ARBA" id="ARBA00022475"/>
    </source>
</evidence>
<keyword evidence="5 8" id="KW-0812">Transmembrane</keyword>
<feature type="transmembrane region" description="Helical" evidence="8">
    <location>
        <begin position="107"/>
        <end position="124"/>
    </location>
</feature>